<sequence length="169" mass="19225">MSGVSVDALHRREGLKLQRFLLRMLGNPVDAADATQETYLRMIAALSRTHVEHPSALLFRIARNVALRTRNRHRLERCLFSDNGEVDLADAVDGLAVPERQVIARQELKRLALAIDELPPRCREVFLLSRFESIANGEIAIRLGISRNMVEKHLIKALLHCRARQSELF</sequence>
<keyword evidence="4" id="KW-0804">Transcription</keyword>
<dbReference type="Gene3D" id="1.10.1740.10">
    <property type="match status" value="1"/>
</dbReference>
<feature type="domain" description="RNA polymerase sigma factor 70 region 4 type 2" evidence="6">
    <location>
        <begin position="110"/>
        <end position="161"/>
    </location>
</feature>
<evidence type="ECO:0000256" key="2">
    <source>
        <dbReference type="ARBA" id="ARBA00023015"/>
    </source>
</evidence>
<keyword evidence="8" id="KW-1185">Reference proteome</keyword>
<dbReference type="NCBIfam" id="TIGR02937">
    <property type="entry name" value="sigma70-ECF"/>
    <property type="match status" value="1"/>
</dbReference>
<gene>
    <name evidence="7" type="primary">fecI_2</name>
    <name evidence="7" type="ORF">BGCPKDLD_2553</name>
</gene>
<dbReference type="SUPFAM" id="SSF88659">
    <property type="entry name" value="Sigma3 and sigma4 domains of RNA polymerase sigma factors"/>
    <property type="match status" value="1"/>
</dbReference>
<protein>
    <submittedName>
        <fullName evidence="7">RNA polymerase sigma factor FecI</fullName>
    </submittedName>
</protein>
<dbReference type="Proteomes" id="UP001055093">
    <property type="component" value="Unassembled WGS sequence"/>
</dbReference>
<organism evidence="7 8">
    <name type="scientific">Methylorubrum suomiense</name>
    <dbReference type="NCBI Taxonomy" id="144191"/>
    <lineage>
        <taxon>Bacteria</taxon>
        <taxon>Pseudomonadati</taxon>
        <taxon>Pseudomonadota</taxon>
        <taxon>Alphaproteobacteria</taxon>
        <taxon>Hyphomicrobiales</taxon>
        <taxon>Methylobacteriaceae</taxon>
        <taxon>Methylorubrum</taxon>
    </lineage>
</organism>
<comment type="similarity">
    <text evidence="1">Belongs to the sigma-70 factor family. ECF subfamily.</text>
</comment>
<keyword evidence="3" id="KW-0731">Sigma factor</keyword>
<comment type="caution">
    <text evidence="7">The sequence shown here is derived from an EMBL/GenBank/DDBJ whole genome shotgun (WGS) entry which is preliminary data.</text>
</comment>
<dbReference type="InterPro" id="IPR007627">
    <property type="entry name" value="RNA_pol_sigma70_r2"/>
</dbReference>
<dbReference type="RefSeq" id="WP_137828855.1">
    <property type="nucleotide sequence ID" value="NZ_BPRE01000007.1"/>
</dbReference>
<dbReference type="Pfam" id="PF04542">
    <property type="entry name" value="Sigma70_r2"/>
    <property type="match status" value="1"/>
</dbReference>
<dbReference type="EMBL" id="BPRE01000007">
    <property type="protein sequence ID" value="GJE75964.1"/>
    <property type="molecule type" value="Genomic_DNA"/>
</dbReference>
<evidence type="ECO:0000256" key="3">
    <source>
        <dbReference type="ARBA" id="ARBA00023082"/>
    </source>
</evidence>
<evidence type="ECO:0000256" key="4">
    <source>
        <dbReference type="ARBA" id="ARBA00023163"/>
    </source>
</evidence>
<dbReference type="SUPFAM" id="SSF88946">
    <property type="entry name" value="Sigma2 domain of RNA polymerase sigma factors"/>
    <property type="match status" value="1"/>
</dbReference>
<proteinExistence type="inferred from homology"/>
<evidence type="ECO:0000313" key="7">
    <source>
        <dbReference type="EMBL" id="GJE75964.1"/>
    </source>
</evidence>
<dbReference type="InterPro" id="IPR013325">
    <property type="entry name" value="RNA_pol_sigma_r2"/>
</dbReference>
<dbReference type="InterPro" id="IPR014284">
    <property type="entry name" value="RNA_pol_sigma-70_dom"/>
</dbReference>
<reference evidence="7" key="2">
    <citation type="submission" date="2021-08" db="EMBL/GenBank/DDBJ databases">
        <authorList>
            <person name="Tani A."/>
            <person name="Ola A."/>
            <person name="Ogura Y."/>
            <person name="Katsura K."/>
            <person name="Hayashi T."/>
        </authorList>
    </citation>
    <scope>NUCLEOTIDE SEQUENCE</scope>
    <source>
        <strain evidence="7">DSM 14458</strain>
    </source>
</reference>
<accession>A0ABQ4UV36</accession>
<dbReference type="Pfam" id="PF08281">
    <property type="entry name" value="Sigma70_r4_2"/>
    <property type="match status" value="1"/>
</dbReference>
<feature type="domain" description="RNA polymerase sigma-70 region 2" evidence="5">
    <location>
        <begin position="11"/>
        <end position="74"/>
    </location>
</feature>
<dbReference type="PANTHER" id="PTHR43133:SF63">
    <property type="entry name" value="RNA POLYMERASE SIGMA FACTOR FECI-RELATED"/>
    <property type="match status" value="1"/>
</dbReference>
<name>A0ABQ4UV36_9HYPH</name>
<dbReference type="InterPro" id="IPR013249">
    <property type="entry name" value="RNA_pol_sigma70_r4_t2"/>
</dbReference>
<evidence type="ECO:0000313" key="8">
    <source>
        <dbReference type="Proteomes" id="UP001055093"/>
    </source>
</evidence>
<evidence type="ECO:0000259" key="6">
    <source>
        <dbReference type="Pfam" id="PF08281"/>
    </source>
</evidence>
<dbReference type="InterPro" id="IPR036388">
    <property type="entry name" value="WH-like_DNA-bd_sf"/>
</dbReference>
<dbReference type="InterPro" id="IPR039425">
    <property type="entry name" value="RNA_pol_sigma-70-like"/>
</dbReference>
<dbReference type="InterPro" id="IPR013324">
    <property type="entry name" value="RNA_pol_sigma_r3/r4-like"/>
</dbReference>
<evidence type="ECO:0000259" key="5">
    <source>
        <dbReference type="Pfam" id="PF04542"/>
    </source>
</evidence>
<keyword evidence="2" id="KW-0805">Transcription regulation</keyword>
<dbReference type="PANTHER" id="PTHR43133">
    <property type="entry name" value="RNA POLYMERASE ECF-TYPE SIGMA FACTO"/>
    <property type="match status" value="1"/>
</dbReference>
<dbReference type="Gene3D" id="1.10.10.10">
    <property type="entry name" value="Winged helix-like DNA-binding domain superfamily/Winged helix DNA-binding domain"/>
    <property type="match status" value="1"/>
</dbReference>
<evidence type="ECO:0000256" key="1">
    <source>
        <dbReference type="ARBA" id="ARBA00010641"/>
    </source>
</evidence>
<reference evidence="7" key="1">
    <citation type="journal article" date="2021" name="Front. Microbiol.">
        <title>Comprehensive Comparative Genomics and Phenotyping of Methylobacterium Species.</title>
        <authorList>
            <person name="Alessa O."/>
            <person name="Ogura Y."/>
            <person name="Fujitani Y."/>
            <person name="Takami H."/>
            <person name="Hayashi T."/>
            <person name="Sahin N."/>
            <person name="Tani A."/>
        </authorList>
    </citation>
    <scope>NUCLEOTIDE SEQUENCE</scope>
    <source>
        <strain evidence="7">DSM 14458</strain>
    </source>
</reference>